<dbReference type="AlphaFoldDB" id="A0A1L9S5J9"/>
<dbReference type="SUPFAM" id="SSF46785">
    <property type="entry name" value="Winged helix' DNA-binding domain"/>
    <property type="match status" value="1"/>
</dbReference>
<evidence type="ECO:0000313" key="8">
    <source>
        <dbReference type="Proteomes" id="UP000184188"/>
    </source>
</evidence>
<dbReference type="PANTHER" id="PTHR43712:SF1">
    <property type="entry name" value="HYPOTHETICAL O-METHYLTRANSFERASE (EUROFUNG)-RELATED"/>
    <property type="match status" value="1"/>
</dbReference>
<dbReference type="Pfam" id="PF08100">
    <property type="entry name" value="Dimerisation"/>
    <property type="match status" value="1"/>
</dbReference>
<dbReference type="GO" id="GO:0032259">
    <property type="term" value="P:methylation"/>
    <property type="evidence" value="ECO:0007669"/>
    <property type="project" value="UniProtKB-KW"/>
</dbReference>
<dbReference type="InterPro" id="IPR029063">
    <property type="entry name" value="SAM-dependent_MTases_sf"/>
</dbReference>
<evidence type="ECO:0000256" key="2">
    <source>
        <dbReference type="ARBA" id="ARBA00022679"/>
    </source>
</evidence>
<sequence>MDSSSVRDILDKTRALVEEHLSTGSLSSRIQAQDQVQKLVWALEQPRDAIMKLAYGPAVTMALKIALDLNIFSVLAPATSPVPLAELAAAKQADPLLVERVLRVLVAKGIVNEPAPAEYLPTAVAKELTQRPSIGVLESLFCEFIPLFRQTPEFLKLTKYRNPEDPLATALQYTYNFNNMDGFTWLCGNPDALRRFNGFMEGQRTDRPHWADWFPVRERVLDHPDLGPETPLIVDIGANRGHDLIGFRQRFPDVPGKLMLEDLPKVIDEVRDAQDLEAAKVETQVFDFFNEIQPIHGARVYYFKHILHDWSDEKASIIIKNLKPAMRPGFSKIIMEEYILADQNAALLSCVTDMAVMAFCSGLERTRRRWDTLLTENGLRVIKYWVPEGDGLGIIEAELAE</sequence>
<dbReference type="GO" id="GO:0044550">
    <property type="term" value="P:secondary metabolite biosynthetic process"/>
    <property type="evidence" value="ECO:0007669"/>
    <property type="project" value="UniProtKB-ARBA"/>
</dbReference>
<feature type="active site" description="Proton acceptor" evidence="4">
    <location>
        <position position="308"/>
    </location>
</feature>
<accession>A0A1L9S5J9</accession>
<dbReference type="InterPro" id="IPR001077">
    <property type="entry name" value="COMT_C"/>
</dbReference>
<dbReference type="OrthoDB" id="1535081at2759"/>
<keyword evidence="3" id="KW-0949">S-adenosyl-L-methionine</keyword>
<organism evidence="7 8">
    <name type="scientific">Penicilliopsis zonata CBS 506.65</name>
    <dbReference type="NCBI Taxonomy" id="1073090"/>
    <lineage>
        <taxon>Eukaryota</taxon>
        <taxon>Fungi</taxon>
        <taxon>Dikarya</taxon>
        <taxon>Ascomycota</taxon>
        <taxon>Pezizomycotina</taxon>
        <taxon>Eurotiomycetes</taxon>
        <taxon>Eurotiomycetidae</taxon>
        <taxon>Eurotiales</taxon>
        <taxon>Aspergillaceae</taxon>
        <taxon>Penicilliopsis</taxon>
    </lineage>
</organism>
<dbReference type="InterPro" id="IPR036390">
    <property type="entry name" value="WH_DNA-bd_sf"/>
</dbReference>
<dbReference type="Pfam" id="PF00891">
    <property type="entry name" value="Methyltransf_2"/>
    <property type="match status" value="1"/>
</dbReference>
<keyword evidence="1" id="KW-0489">Methyltransferase</keyword>
<dbReference type="GeneID" id="34610746"/>
<dbReference type="GO" id="GO:0046983">
    <property type="term" value="F:protein dimerization activity"/>
    <property type="evidence" value="ECO:0007669"/>
    <property type="project" value="InterPro"/>
</dbReference>
<dbReference type="Proteomes" id="UP000184188">
    <property type="component" value="Unassembled WGS sequence"/>
</dbReference>
<evidence type="ECO:0000259" key="5">
    <source>
        <dbReference type="Pfam" id="PF00891"/>
    </source>
</evidence>
<dbReference type="SUPFAM" id="SSF53335">
    <property type="entry name" value="S-adenosyl-L-methionine-dependent methyltransferases"/>
    <property type="match status" value="1"/>
</dbReference>
<dbReference type="PANTHER" id="PTHR43712">
    <property type="entry name" value="PUTATIVE (AFU_ORTHOLOGUE AFUA_4G14580)-RELATED"/>
    <property type="match status" value="1"/>
</dbReference>
<protein>
    <submittedName>
        <fullName evidence="7">Uncharacterized protein</fullName>
    </submittedName>
</protein>
<evidence type="ECO:0000259" key="6">
    <source>
        <dbReference type="Pfam" id="PF08100"/>
    </source>
</evidence>
<dbReference type="Gene3D" id="3.40.50.150">
    <property type="entry name" value="Vaccinia Virus protein VP39"/>
    <property type="match status" value="1"/>
</dbReference>
<dbReference type="InterPro" id="IPR012967">
    <property type="entry name" value="COMT_dimerisation"/>
</dbReference>
<dbReference type="RefSeq" id="XP_022576917.1">
    <property type="nucleotide sequence ID" value="XM_022724281.1"/>
</dbReference>
<dbReference type="VEuPathDB" id="FungiDB:ASPZODRAFT_137320"/>
<dbReference type="PROSITE" id="PS51683">
    <property type="entry name" value="SAM_OMT_II"/>
    <property type="match status" value="1"/>
</dbReference>
<dbReference type="Gene3D" id="1.10.10.10">
    <property type="entry name" value="Winged helix-like DNA-binding domain superfamily/Winged helix DNA-binding domain"/>
    <property type="match status" value="1"/>
</dbReference>
<dbReference type="InterPro" id="IPR036388">
    <property type="entry name" value="WH-like_DNA-bd_sf"/>
</dbReference>
<dbReference type="GO" id="GO:0008171">
    <property type="term" value="F:O-methyltransferase activity"/>
    <property type="evidence" value="ECO:0007669"/>
    <property type="project" value="InterPro"/>
</dbReference>
<proteinExistence type="predicted"/>
<evidence type="ECO:0000256" key="4">
    <source>
        <dbReference type="PIRSR" id="PIRSR005739-1"/>
    </source>
</evidence>
<feature type="domain" description="O-methyltransferase dimerisation" evidence="6">
    <location>
        <begin position="51"/>
        <end position="130"/>
    </location>
</feature>
<feature type="domain" description="O-methyltransferase C-terminal" evidence="5">
    <location>
        <begin position="217"/>
        <end position="379"/>
    </location>
</feature>
<gene>
    <name evidence="7" type="ORF">ASPZODRAFT_137320</name>
</gene>
<keyword evidence="8" id="KW-1185">Reference proteome</keyword>
<dbReference type="InterPro" id="IPR016461">
    <property type="entry name" value="COMT-like"/>
</dbReference>
<name>A0A1L9S5J9_9EURO</name>
<keyword evidence="2" id="KW-0808">Transferase</keyword>
<dbReference type="EMBL" id="KV878360">
    <property type="protein sequence ID" value="OJJ42407.1"/>
    <property type="molecule type" value="Genomic_DNA"/>
</dbReference>
<reference evidence="8" key="1">
    <citation type="journal article" date="2017" name="Genome Biol.">
        <title>Comparative genomics reveals high biological diversity and specific adaptations in the industrially and medically important fungal genus Aspergillus.</title>
        <authorList>
            <person name="de Vries R.P."/>
            <person name="Riley R."/>
            <person name="Wiebenga A."/>
            <person name="Aguilar-Osorio G."/>
            <person name="Amillis S."/>
            <person name="Uchima C.A."/>
            <person name="Anderluh G."/>
            <person name="Asadollahi M."/>
            <person name="Askin M."/>
            <person name="Barry K."/>
            <person name="Battaglia E."/>
            <person name="Bayram O."/>
            <person name="Benocci T."/>
            <person name="Braus-Stromeyer S.A."/>
            <person name="Caldana C."/>
            <person name="Canovas D."/>
            <person name="Cerqueira G.C."/>
            <person name="Chen F."/>
            <person name="Chen W."/>
            <person name="Choi C."/>
            <person name="Clum A."/>
            <person name="Dos Santos R.A."/>
            <person name="Damasio A.R."/>
            <person name="Diallinas G."/>
            <person name="Emri T."/>
            <person name="Fekete E."/>
            <person name="Flipphi M."/>
            <person name="Freyberg S."/>
            <person name="Gallo A."/>
            <person name="Gournas C."/>
            <person name="Habgood R."/>
            <person name="Hainaut M."/>
            <person name="Harispe M.L."/>
            <person name="Henrissat B."/>
            <person name="Hilden K.S."/>
            <person name="Hope R."/>
            <person name="Hossain A."/>
            <person name="Karabika E."/>
            <person name="Karaffa L."/>
            <person name="Karanyi Z."/>
            <person name="Krasevec N."/>
            <person name="Kuo A."/>
            <person name="Kusch H."/>
            <person name="LaButti K."/>
            <person name="Lagendijk E.L."/>
            <person name="Lapidus A."/>
            <person name="Levasseur A."/>
            <person name="Lindquist E."/>
            <person name="Lipzen A."/>
            <person name="Logrieco A.F."/>
            <person name="MacCabe A."/>
            <person name="Maekelae M.R."/>
            <person name="Malavazi I."/>
            <person name="Melin P."/>
            <person name="Meyer V."/>
            <person name="Mielnichuk N."/>
            <person name="Miskei M."/>
            <person name="Molnar A.P."/>
            <person name="Mule G."/>
            <person name="Ngan C.Y."/>
            <person name="Orejas M."/>
            <person name="Orosz E."/>
            <person name="Ouedraogo J.P."/>
            <person name="Overkamp K.M."/>
            <person name="Park H.-S."/>
            <person name="Perrone G."/>
            <person name="Piumi F."/>
            <person name="Punt P.J."/>
            <person name="Ram A.F."/>
            <person name="Ramon A."/>
            <person name="Rauscher S."/>
            <person name="Record E."/>
            <person name="Riano-Pachon D.M."/>
            <person name="Robert V."/>
            <person name="Roehrig J."/>
            <person name="Ruller R."/>
            <person name="Salamov A."/>
            <person name="Salih N.S."/>
            <person name="Samson R.A."/>
            <person name="Sandor E."/>
            <person name="Sanguinetti M."/>
            <person name="Schuetze T."/>
            <person name="Sepcic K."/>
            <person name="Shelest E."/>
            <person name="Sherlock G."/>
            <person name="Sophianopoulou V."/>
            <person name="Squina F.M."/>
            <person name="Sun H."/>
            <person name="Susca A."/>
            <person name="Todd R.B."/>
            <person name="Tsang A."/>
            <person name="Unkles S.E."/>
            <person name="van de Wiele N."/>
            <person name="van Rossen-Uffink D."/>
            <person name="Oliveira J.V."/>
            <person name="Vesth T.C."/>
            <person name="Visser J."/>
            <person name="Yu J.-H."/>
            <person name="Zhou M."/>
            <person name="Andersen M.R."/>
            <person name="Archer D.B."/>
            <person name="Baker S.E."/>
            <person name="Benoit I."/>
            <person name="Brakhage A.A."/>
            <person name="Braus G.H."/>
            <person name="Fischer R."/>
            <person name="Frisvad J.C."/>
            <person name="Goldman G.H."/>
            <person name="Houbraken J."/>
            <person name="Oakley B."/>
            <person name="Pocsi I."/>
            <person name="Scazzocchio C."/>
            <person name="Seiboth B."/>
            <person name="vanKuyk P.A."/>
            <person name="Wortman J."/>
            <person name="Dyer P.S."/>
            <person name="Grigoriev I.V."/>
        </authorList>
    </citation>
    <scope>NUCLEOTIDE SEQUENCE [LARGE SCALE GENOMIC DNA]</scope>
    <source>
        <strain evidence="8">CBS 506.65</strain>
    </source>
</reference>
<evidence type="ECO:0000256" key="3">
    <source>
        <dbReference type="ARBA" id="ARBA00022691"/>
    </source>
</evidence>
<dbReference type="PIRSF" id="PIRSF005739">
    <property type="entry name" value="O-mtase"/>
    <property type="match status" value="1"/>
</dbReference>
<evidence type="ECO:0000313" key="7">
    <source>
        <dbReference type="EMBL" id="OJJ42407.1"/>
    </source>
</evidence>
<evidence type="ECO:0000256" key="1">
    <source>
        <dbReference type="ARBA" id="ARBA00022603"/>
    </source>
</evidence>